<sequence length="419" mass="42803">MKHPSVRVCSAVALAAVLTFGGGAAANAAPAPTLAPATTAADPLDFYATPASLPANNGDLVRAEPSVFYVDPLKTIRAQAAVQRIMYRSVNSAGTPIAVTGTVLVPYAAWTGSGPRPLVSYAAGTQGQGDQCAPSRAMAAGEEYEGVFLAGLLARGYSVAVTDYEGLGTAGSHTYMARASQAHAVLDAARAAQRLGNPQIVPGGPVALAGYSQGGGASAAAVELAPQYAPELNLKGAYAGAVPADLPAVGRNLDGGLYTGFLLYAVTGMSATGGLELSPYLNAAGRAKLAATDTECTVQSIVSSGFLNTAQLTVSGQKLSSLLDLPEVKPVLAEQKIGNGRAPQVPVLLSHSLLDDVIPYDQTRQLAKRWCAAGSSVYFDTTAGATHMGGYAAAIPQAFIFLERRFSGRSAISNCWLVG</sequence>
<dbReference type="AlphaFoldDB" id="A0A939HHJ7"/>
<dbReference type="Pfam" id="PF03583">
    <property type="entry name" value="LIP"/>
    <property type="match status" value="1"/>
</dbReference>
<dbReference type="InterPro" id="IPR029058">
    <property type="entry name" value="AB_hydrolase_fold"/>
</dbReference>
<organism evidence="2 3">
    <name type="scientific">Arthrobacter cavernae</name>
    <dbReference type="NCBI Taxonomy" id="2817681"/>
    <lineage>
        <taxon>Bacteria</taxon>
        <taxon>Bacillati</taxon>
        <taxon>Actinomycetota</taxon>
        <taxon>Actinomycetes</taxon>
        <taxon>Micrococcales</taxon>
        <taxon>Micrococcaceae</taxon>
        <taxon>Arthrobacter</taxon>
    </lineage>
</organism>
<gene>
    <name evidence="2" type="ORF">J1902_09045</name>
</gene>
<dbReference type="InterPro" id="IPR005152">
    <property type="entry name" value="Lipase_secreted"/>
</dbReference>
<dbReference type="GO" id="GO:0016042">
    <property type="term" value="P:lipid catabolic process"/>
    <property type="evidence" value="ECO:0007669"/>
    <property type="project" value="InterPro"/>
</dbReference>
<dbReference type="SUPFAM" id="SSF53474">
    <property type="entry name" value="alpha/beta-Hydrolases"/>
    <property type="match status" value="1"/>
</dbReference>
<dbReference type="Proteomes" id="UP000664164">
    <property type="component" value="Unassembled WGS sequence"/>
</dbReference>
<dbReference type="Gene3D" id="1.10.260.130">
    <property type="match status" value="1"/>
</dbReference>
<dbReference type="Gene3D" id="3.40.50.1820">
    <property type="entry name" value="alpha/beta hydrolase"/>
    <property type="match status" value="1"/>
</dbReference>
<dbReference type="RefSeq" id="WP_207615921.1">
    <property type="nucleotide sequence ID" value="NZ_JAFNLL010000017.1"/>
</dbReference>
<evidence type="ECO:0000313" key="3">
    <source>
        <dbReference type="Proteomes" id="UP000664164"/>
    </source>
</evidence>
<accession>A0A939HHJ7</accession>
<evidence type="ECO:0000256" key="1">
    <source>
        <dbReference type="SAM" id="SignalP"/>
    </source>
</evidence>
<name>A0A939HHJ7_9MICC</name>
<dbReference type="PANTHER" id="PTHR34853:SF1">
    <property type="entry name" value="LIPASE 5"/>
    <property type="match status" value="1"/>
</dbReference>
<dbReference type="PANTHER" id="PTHR34853">
    <property type="match status" value="1"/>
</dbReference>
<feature type="signal peptide" evidence="1">
    <location>
        <begin position="1"/>
        <end position="28"/>
    </location>
</feature>
<feature type="chain" id="PRO_5037350677" evidence="1">
    <location>
        <begin position="29"/>
        <end position="419"/>
    </location>
</feature>
<dbReference type="GO" id="GO:0004806">
    <property type="term" value="F:triacylglycerol lipase activity"/>
    <property type="evidence" value="ECO:0007669"/>
    <property type="project" value="InterPro"/>
</dbReference>
<dbReference type="PIRSF" id="PIRSF029171">
    <property type="entry name" value="Esterase_LipA"/>
    <property type="match status" value="1"/>
</dbReference>
<dbReference type="EMBL" id="JAFNLL010000017">
    <property type="protein sequence ID" value="MBO1268117.1"/>
    <property type="molecule type" value="Genomic_DNA"/>
</dbReference>
<protein>
    <submittedName>
        <fullName evidence="2">Lipase</fullName>
    </submittedName>
</protein>
<proteinExistence type="predicted"/>
<comment type="caution">
    <text evidence="2">The sequence shown here is derived from an EMBL/GenBank/DDBJ whole genome shotgun (WGS) entry which is preliminary data.</text>
</comment>
<keyword evidence="1" id="KW-0732">Signal</keyword>
<evidence type="ECO:0000313" key="2">
    <source>
        <dbReference type="EMBL" id="MBO1268117.1"/>
    </source>
</evidence>
<reference evidence="2" key="1">
    <citation type="submission" date="2021-03" db="EMBL/GenBank/DDBJ databases">
        <title>A new species, PO-11, isolated from a karst cave deposit.</title>
        <authorList>
            <person name="Zhaoxiaoyong W."/>
        </authorList>
    </citation>
    <scope>NUCLEOTIDE SEQUENCE</scope>
    <source>
        <strain evidence="2">PO-11</strain>
    </source>
</reference>
<keyword evidence="3" id="KW-1185">Reference proteome</keyword>